<feature type="transmembrane region" description="Helical" evidence="1">
    <location>
        <begin position="99"/>
        <end position="116"/>
    </location>
</feature>
<name>A0A812CQH8_ACAPH</name>
<sequence length="201" mass="22648">METSLLFHSLPFIRSLALKVFPQTLPQSIQYICFPLAITILSLFPIMLPDHLQTTTSYATFLSLSLPFSVSLCLLLSLLHSPSRSSSFSLDLSFSCSPSLSPSLSFALTLLLYAFSHAFSPSLFLFRSLSFSLAFSLCLVLLLSHNRQLLIIYLFFVRLIYEFGYGVNSDLCDGRNEMCWISNIEKRVEKCCLGLGYESTY</sequence>
<keyword evidence="1" id="KW-0472">Membrane</keyword>
<keyword evidence="1" id="KW-1133">Transmembrane helix</keyword>
<protein>
    <submittedName>
        <fullName evidence="2">Uncharacterized protein</fullName>
    </submittedName>
</protein>
<organism evidence="2 3">
    <name type="scientific">Acanthosepion pharaonis</name>
    <name type="common">Pharaoh cuttlefish</name>
    <name type="synonym">Sepia pharaonis</name>
    <dbReference type="NCBI Taxonomy" id="158019"/>
    <lineage>
        <taxon>Eukaryota</taxon>
        <taxon>Metazoa</taxon>
        <taxon>Spiralia</taxon>
        <taxon>Lophotrochozoa</taxon>
        <taxon>Mollusca</taxon>
        <taxon>Cephalopoda</taxon>
        <taxon>Coleoidea</taxon>
        <taxon>Decapodiformes</taxon>
        <taxon>Sepiida</taxon>
        <taxon>Sepiina</taxon>
        <taxon>Sepiidae</taxon>
        <taxon>Acanthosepion</taxon>
    </lineage>
</organism>
<dbReference type="Proteomes" id="UP000597762">
    <property type="component" value="Unassembled WGS sequence"/>
</dbReference>
<gene>
    <name evidence="2" type="ORF">SPHA_41579</name>
</gene>
<comment type="caution">
    <text evidence="2">The sequence shown here is derived from an EMBL/GenBank/DDBJ whole genome shotgun (WGS) entry which is preliminary data.</text>
</comment>
<keyword evidence="3" id="KW-1185">Reference proteome</keyword>
<feature type="transmembrane region" description="Helical" evidence="1">
    <location>
        <begin position="27"/>
        <end position="46"/>
    </location>
</feature>
<dbReference type="AlphaFoldDB" id="A0A812CQH8"/>
<evidence type="ECO:0000256" key="1">
    <source>
        <dbReference type="SAM" id="Phobius"/>
    </source>
</evidence>
<evidence type="ECO:0000313" key="2">
    <source>
        <dbReference type="EMBL" id="CAE1279006.1"/>
    </source>
</evidence>
<feature type="transmembrane region" description="Helical" evidence="1">
    <location>
        <begin position="150"/>
        <end position="168"/>
    </location>
</feature>
<evidence type="ECO:0000313" key="3">
    <source>
        <dbReference type="Proteomes" id="UP000597762"/>
    </source>
</evidence>
<keyword evidence="1" id="KW-0812">Transmembrane</keyword>
<feature type="transmembrane region" description="Helical" evidence="1">
    <location>
        <begin position="123"/>
        <end position="144"/>
    </location>
</feature>
<accession>A0A812CQH8</accession>
<feature type="transmembrane region" description="Helical" evidence="1">
    <location>
        <begin position="58"/>
        <end position="79"/>
    </location>
</feature>
<proteinExistence type="predicted"/>
<reference evidence="2" key="1">
    <citation type="submission" date="2021-01" db="EMBL/GenBank/DDBJ databases">
        <authorList>
            <person name="Li R."/>
            <person name="Bekaert M."/>
        </authorList>
    </citation>
    <scope>NUCLEOTIDE SEQUENCE</scope>
    <source>
        <strain evidence="2">Farmed</strain>
    </source>
</reference>
<dbReference type="EMBL" id="CAHIKZ030002001">
    <property type="protein sequence ID" value="CAE1279006.1"/>
    <property type="molecule type" value="Genomic_DNA"/>
</dbReference>